<dbReference type="HOGENOM" id="CLU_2233789_0_0_9"/>
<gene>
    <name evidence="1" type="ordered locus">CLOST_1544</name>
</gene>
<organism evidence="1 2">
    <name type="scientific">Acetoanaerobium sticklandii (strain ATCC 12662 / DSM 519 / JCM 1433 / CCUG 9281 / NCIMB 10654 / HF)</name>
    <name type="common">Clostridium sticklandii</name>
    <dbReference type="NCBI Taxonomy" id="499177"/>
    <lineage>
        <taxon>Bacteria</taxon>
        <taxon>Bacillati</taxon>
        <taxon>Bacillota</taxon>
        <taxon>Clostridia</taxon>
        <taxon>Peptostreptococcales</taxon>
        <taxon>Filifactoraceae</taxon>
        <taxon>Acetoanaerobium</taxon>
    </lineage>
</organism>
<evidence type="ECO:0000313" key="1">
    <source>
        <dbReference type="EMBL" id="CBH21664.1"/>
    </source>
</evidence>
<dbReference type="KEGG" id="cst:CLOST_1544"/>
<dbReference type="EMBL" id="FP565809">
    <property type="protein sequence ID" value="CBH21664.1"/>
    <property type="molecule type" value="Genomic_DNA"/>
</dbReference>
<reference evidence="2" key="1">
    <citation type="journal article" date="2010" name="BMC Genomics">
        <title>Clostridium sticklandii, a specialist in amino acid degradation:revisiting its metabolism through its genome sequence.</title>
        <authorList>
            <person name="Fonknechten N."/>
            <person name="Chaussonnerie S."/>
            <person name="Tricot S."/>
            <person name="Lajus A."/>
            <person name="Andreesen J.R."/>
            <person name="Perchat N."/>
            <person name="Pelletier E."/>
            <person name="Gouyvenoux M."/>
            <person name="Barbe V."/>
            <person name="Salanoubat M."/>
            <person name="Le Paslier D."/>
            <person name="Weissenbach J."/>
            <person name="Cohen G.N."/>
            <person name="Kreimeyer A."/>
        </authorList>
    </citation>
    <scope>NUCLEOTIDE SEQUENCE [LARGE SCALE GENOMIC DNA]</scope>
    <source>
        <strain evidence="2">ATCC 12662 / DSM 519 / JCM 1433 / CCUG 9281 / NCIMB 10654 / HF</strain>
    </source>
</reference>
<evidence type="ECO:0000313" key="2">
    <source>
        <dbReference type="Proteomes" id="UP000007041"/>
    </source>
</evidence>
<dbReference type="BioCyc" id="CSTI499177:GJE9-1596-MONOMER"/>
<dbReference type="AlphaFoldDB" id="E3PS10"/>
<dbReference type="Proteomes" id="UP000007041">
    <property type="component" value="Chromosome"/>
</dbReference>
<keyword evidence="2" id="KW-1185">Reference proteome</keyword>
<name>E3PS10_ACESD</name>
<dbReference type="STRING" id="1511.CLOST_1544"/>
<proteinExistence type="predicted"/>
<accession>E3PS10</accession>
<dbReference type="GeneID" id="35559063"/>
<sequence length="114" mass="13554">MKIEKQKQNINHLFELIKDNPDLPIVPLVATECVHDDSYGYWLNKWGSAEIDEYYVEDGRFYLSDEFEELVDEWIDNNFQEYSDLTQEDLEDLAVEEVKKYDWIKAIVVCIEPA</sequence>
<dbReference type="eggNOG" id="ENOG5033E3B">
    <property type="taxonomic scope" value="Bacteria"/>
</dbReference>
<protein>
    <submittedName>
        <fullName evidence="1">Uncharacterized protein</fullName>
    </submittedName>
</protein>